<dbReference type="Proteomes" id="UP000076394">
    <property type="component" value="Chromosome"/>
</dbReference>
<feature type="transmembrane region" description="Helical" evidence="1">
    <location>
        <begin position="85"/>
        <end position="106"/>
    </location>
</feature>
<proteinExistence type="predicted"/>
<reference evidence="2 3" key="1">
    <citation type="submission" date="2015-03" db="EMBL/GenBank/DDBJ databases">
        <title>Genomic characterization of Dehalococcoides mccartyi strain 11a5, an unusal plasmid-containing chloroethene dechlorinator.</title>
        <authorList>
            <person name="Zhao S."/>
            <person name="Ding C."/>
            <person name="He J."/>
        </authorList>
    </citation>
    <scope>NUCLEOTIDE SEQUENCE [LARGE SCALE GENOMIC DNA]</scope>
    <source>
        <strain evidence="2 3">11a5</strain>
    </source>
</reference>
<protein>
    <submittedName>
        <fullName evidence="2">Putative membrane protein</fullName>
    </submittedName>
</protein>
<evidence type="ECO:0000313" key="3">
    <source>
        <dbReference type="Proteomes" id="UP000076394"/>
    </source>
</evidence>
<dbReference type="AlphaFoldDB" id="A0A142VB84"/>
<feature type="transmembrane region" description="Helical" evidence="1">
    <location>
        <begin position="12"/>
        <end position="42"/>
    </location>
</feature>
<evidence type="ECO:0000313" key="2">
    <source>
        <dbReference type="EMBL" id="AMU87096.1"/>
    </source>
</evidence>
<keyword evidence="1" id="KW-0812">Transmembrane</keyword>
<gene>
    <name evidence="2" type="ORF">Dm11a5_1270</name>
</gene>
<organism evidence="2 3">
    <name type="scientific">Dehalococcoides mccartyi</name>
    <dbReference type="NCBI Taxonomy" id="61435"/>
    <lineage>
        <taxon>Bacteria</taxon>
        <taxon>Bacillati</taxon>
        <taxon>Chloroflexota</taxon>
        <taxon>Dehalococcoidia</taxon>
        <taxon>Dehalococcoidales</taxon>
        <taxon>Dehalococcoidaceae</taxon>
        <taxon>Dehalococcoides</taxon>
    </lineage>
</organism>
<feature type="transmembrane region" description="Helical" evidence="1">
    <location>
        <begin position="48"/>
        <end position="73"/>
    </location>
</feature>
<sequence length="138" mass="14441">MKLKNIFAAPGFLKHVLAFAIMLGGGLAGAVMLSRLAVFVIGSDSAGFAALGGAILGIVLGYPLGLCLSMVWLRYKTAYSGSARIGGLGAVLGGVLTLGLAEVTHLNQNSGWLFMSFFISVPLLALLGYRLKSIRRRV</sequence>
<keyword evidence="1" id="KW-1133">Transmembrane helix</keyword>
<feature type="transmembrane region" description="Helical" evidence="1">
    <location>
        <begin position="112"/>
        <end position="131"/>
    </location>
</feature>
<evidence type="ECO:0000256" key="1">
    <source>
        <dbReference type="SAM" id="Phobius"/>
    </source>
</evidence>
<dbReference type="OrthoDB" id="166907at2"/>
<dbReference type="PATRIC" id="fig|61435.13.peg.1293"/>
<keyword evidence="1" id="KW-0472">Membrane</keyword>
<dbReference type="EMBL" id="CP011127">
    <property type="protein sequence ID" value="AMU87096.1"/>
    <property type="molecule type" value="Genomic_DNA"/>
</dbReference>
<accession>A0A142VB84</accession>
<dbReference type="RefSeq" id="WP_034376244.1">
    <property type="nucleotide sequence ID" value="NZ_AP024514.1"/>
</dbReference>
<name>A0A142VB84_9CHLR</name>